<sequence>MAPVALAYRHRFYNRGIFRRVLRSESKVALFPSSLDGRARALHPQTQTLKHPNPNLKEPLDPPPCPRREPRTPSPPQRCHPALDCGLRRSPMDEAGDERLARMNHAANNQRELDGSGCSEEEAAAWMQRERRKVENFFGSGCSEREDATERRKWRL</sequence>
<evidence type="ECO:0000313" key="2">
    <source>
        <dbReference type="EMBL" id="KOM58240.1"/>
    </source>
</evidence>
<gene>
    <name evidence="2" type="ORF">LR48_Vigan11g127400</name>
</gene>
<name>A0A0L9VT40_PHAAN</name>
<evidence type="ECO:0000313" key="3">
    <source>
        <dbReference type="Proteomes" id="UP000053144"/>
    </source>
</evidence>
<evidence type="ECO:0000256" key="1">
    <source>
        <dbReference type="SAM" id="MobiDB-lite"/>
    </source>
</evidence>
<dbReference type="Gramene" id="KOM58240">
    <property type="protein sequence ID" value="KOM58240"/>
    <property type="gene ID" value="LR48_Vigan11g127400"/>
</dbReference>
<dbReference type="Proteomes" id="UP000053144">
    <property type="component" value="Chromosome 11"/>
</dbReference>
<accession>A0A0L9VT40</accession>
<feature type="compositionally biased region" description="Basic and acidic residues" evidence="1">
    <location>
        <begin position="86"/>
        <end position="97"/>
    </location>
</feature>
<dbReference type="AlphaFoldDB" id="A0A0L9VT40"/>
<organism evidence="2 3">
    <name type="scientific">Phaseolus angularis</name>
    <name type="common">Azuki bean</name>
    <name type="synonym">Vigna angularis</name>
    <dbReference type="NCBI Taxonomy" id="3914"/>
    <lineage>
        <taxon>Eukaryota</taxon>
        <taxon>Viridiplantae</taxon>
        <taxon>Streptophyta</taxon>
        <taxon>Embryophyta</taxon>
        <taxon>Tracheophyta</taxon>
        <taxon>Spermatophyta</taxon>
        <taxon>Magnoliopsida</taxon>
        <taxon>eudicotyledons</taxon>
        <taxon>Gunneridae</taxon>
        <taxon>Pentapetalae</taxon>
        <taxon>rosids</taxon>
        <taxon>fabids</taxon>
        <taxon>Fabales</taxon>
        <taxon>Fabaceae</taxon>
        <taxon>Papilionoideae</taxon>
        <taxon>50 kb inversion clade</taxon>
        <taxon>NPAAA clade</taxon>
        <taxon>indigoferoid/millettioid clade</taxon>
        <taxon>Phaseoleae</taxon>
        <taxon>Vigna</taxon>
    </lineage>
</organism>
<reference evidence="3" key="1">
    <citation type="journal article" date="2015" name="Proc. Natl. Acad. Sci. U.S.A.">
        <title>Genome sequencing of adzuki bean (Vigna angularis) provides insight into high starch and low fat accumulation and domestication.</title>
        <authorList>
            <person name="Yang K."/>
            <person name="Tian Z."/>
            <person name="Chen C."/>
            <person name="Luo L."/>
            <person name="Zhao B."/>
            <person name="Wang Z."/>
            <person name="Yu L."/>
            <person name="Li Y."/>
            <person name="Sun Y."/>
            <person name="Li W."/>
            <person name="Chen Y."/>
            <person name="Li Y."/>
            <person name="Zhang Y."/>
            <person name="Ai D."/>
            <person name="Zhao J."/>
            <person name="Shang C."/>
            <person name="Ma Y."/>
            <person name="Wu B."/>
            <person name="Wang M."/>
            <person name="Gao L."/>
            <person name="Sun D."/>
            <person name="Zhang P."/>
            <person name="Guo F."/>
            <person name="Wang W."/>
            <person name="Li Y."/>
            <person name="Wang J."/>
            <person name="Varshney R.K."/>
            <person name="Wang J."/>
            <person name="Ling H.Q."/>
            <person name="Wan P."/>
        </authorList>
    </citation>
    <scope>NUCLEOTIDE SEQUENCE</scope>
    <source>
        <strain evidence="3">cv. Jingnong 6</strain>
    </source>
</reference>
<dbReference type="EMBL" id="CM003381">
    <property type="protein sequence ID" value="KOM58240.1"/>
    <property type="molecule type" value="Genomic_DNA"/>
</dbReference>
<feature type="region of interest" description="Disordered" evidence="1">
    <location>
        <begin position="45"/>
        <end position="97"/>
    </location>
</feature>
<protein>
    <submittedName>
        <fullName evidence="2">Uncharacterized protein</fullName>
    </submittedName>
</protein>
<proteinExistence type="predicted"/>